<dbReference type="VEuPathDB" id="FungiDB:ACJ73_06377"/>
<proteinExistence type="predicted"/>
<feature type="region of interest" description="Disordered" evidence="1">
    <location>
        <begin position="1"/>
        <end position="23"/>
    </location>
</feature>
<comment type="caution">
    <text evidence="2">The sequence shown here is derived from an EMBL/GenBank/DDBJ whole genome shotgun (WGS) entry which is preliminary data.</text>
</comment>
<dbReference type="Gene3D" id="3.40.50.150">
    <property type="entry name" value="Vaccinia Virus protein VP39"/>
    <property type="match status" value="1"/>
</dbReference>
<dbReference type="CDD" id="cd02440">
    <property type="entry name" value="AdoMet_MTases"/>
    <property type="match status" value="1"/>
</dbReference>
<dbReference type="Pfam" id="PF13489">
    <property type="entry name" value="Methyltransf_23"/>
    <property type="match status" value="1"/>
</dbReference>
<dbReference type="PANTHER" id="PTHR43591:SF31">
    <property type="entry name" value="LAEA-LIKE, PUTATIVE (AFU_ORTHOLOGUE AFUA_8G01930)-RELATED"/>
    <property type="match status" value="1"/>
</dbReference>
<sequence>MATDTHNVVPNIEADPNDDTDSAFEGSVGSASYATTLASSVKNYVYAVRGNVLTDATSTVAVVISNPNGRRYNSFRAGEYILPNDEDEQDRMDLVRISEALDIILSDVILLTHHIYKLLLDGDIYVSPIKANPQRVLDIGTGTGIWAIDFADAHPESHVVGNDLSPIQPSWVPTNCVFEIDDLEATWPYTRPFDFIHARELAGSIGDFDKLFEQAYKNLVPGGYFEIQSIEPCFLSDDGTLDKAKHALEWMHLEYDASAKFGKPLEIVQTFPEKLKKSGFVDVKSTLKKLPIGTWPKDKKLKEVGRFQQLQVLQALEPYSLFLFTKILGWSVEETQVLLSGVRKDIKNREIHLYSWVHFTYGRKPEDAAAS</sequence>
<reference evidence="2 3" key="1">
    <citation type="submission" date="2015-08" db="EMBL/GenBank/DDBJ databases">
        <title>Emmonsia species relationships and genome sequence.</title>
        <authorList>
            <person name="Cuomo C.A."/>
            <person name="Schwartz I.S."/>
            <person name="Kenyon C."/>
            <person name="De Hoog G.S."/>
            <person name="Govender N.P."/>
            <person name="Botha A."/>
            <person name="Moreno L."/>
            <person name="De Vries M."/>
            <person name="Munoz J.F."/>
            <person name="Stielow J.B."/>
        </authorList>
    </citation>
    <scope>NUCLEOTIDE SEQUENCE [LARGE SCALE GENOMIC DNA]</scope>
    <source>
        <strain evidence="2 3">EI222</strain>
    </source>
</reference>
<evidence type="ECO:0000256" key="1">
    <source>
        <dbReference type="SAM" id="MobiDB-lite"/>
    </source>
</evidence>
<organism evidence="2 3">
    <name type="scientific">Blastomyces percursus</name>
    <dbReference type="NCBI Taxonomy" id="1658174"/>
    <lineage>
        <taxon>Eukaryota</taxon>
        <taxon>Fungi</taxon>
        <taxon>Dikarya</taxon>
        <taxon>Ascomycota</taxon>
        <taxon>Pezizomycotina</taxon>
        <taxon>Eurotiomycetes</taxon>
        <taxon>Eurotiomycetidae</taxon>
        <taxon>Onygenales</taxon>
        <taxon>Ajellomycetaceae</taxon>
        <taxon>Blastomyces</taxon>
    </lineage>
</organism>
<name>A0A1J9R2P0_9EURO</name>
<gene>
    <name evidence="2" type="ORF">ACJ73_06377</name>
</gene>
<dbReference type="EMBL" id="LGTZ01001114">
    <property type="protein sequence ID" value="OJD22276.1"/>
    <property type="molecule type" value="Genomic_DNA"/>
</dbReference>
<keyword evidence="3" id="KW-1185">Reference proteome</keyword>
<evidence type="ECO:0000313" key="3">
    <source>
        <dbReference type="Proteomes" id="UP000242791"/>
    </source>
</evidence>
<protein>
    <recommendedName>
        <fullName evidence="4">Methyltransferase domain-containing protein</fullName>
    </recommendedName>
</protein>
<dbReference type="GO" id="GO:0008168">
    <property type="term" value="F:methyltransferase activity"/>
    <property type="evidence" value="ECO:0007669"/>
    <property type="project" value="TreeGrafter"/>
</dbReference>
<dbReference type="STRING" id="1658174.A0A1J9R2P0"/>
<dbReference type="Proteomes" id="UP000242791">
    <property type="component" value="Unassembled WGS sequence"/>
</dbReference>
<dbReference type="SUPFAM" id="SSF53335">
    <property type="entry name" value="S-adenosyl-L-methionine-dependent methyltransferases"/>
    <property type="match status" value="1"/>
</dbReference>
<accession>A0A1J9R2P0</accession>
<dbReference type="PANTHER" id="PTHR43591">
    <property type="entry name" value="METHYLTRANSFERASE"/>
    <property type="match status" value="1"/>
</dbReference>
<evidence type="ECO:0000313" key="2">
    <source>
        <dbReference type="EMBL" id="OJD22276.1"/>
    </source>
</evidence>
<dbReference type="OrthoDB" id="2013972at2759"/>
<evidence type="ECO:0008006" key="4">
    <source>
        <dbReference type="Google" id="ProtNLM"/>
    </source>
</evidence>
<dbReference type="AlphaFoldDB" id="A0A1J9R2P0"/>
<dbReference type="InterPro" id="IPR029063">
    <property type="entry name" value="SAM-dependent_MTases_sf"/>
</dbReference>